<dbReference type="InterPro" id="IPR003029">
    <property type="entry name" value="S1_domain"/>
</dbReference>
<gene>
    <name evidence="8" type="ORF">MONBRDRAFT_16757</name>
</gene>
<accession>A9UXQ8</accession>
<dbReference type="SUPFAM" id="SSF54791">
    <property type="entry name" value="Eukaryotic type KH-domain (KH-domain type I)"/>
    <property type="match status" value="1"/>
</dbReference>
<dbReference type="FunCoup" id="A9UXQ8">
    <property type="interactions" value="1429"/>
</dbReference>
<dbReference type="InterPro" id="IPR048565">
    <property type="entry name" value="S1_RRP4"/>
</dbReference>
<keyword evidence="5" id="KW-0694">RNA-binding</keyword>
<evidence type="ECO:0000256" key="2">
    <source>
        <dbReference type="ARBA" id="ARBA00009155"/>
    </source>
</evidence>
<proteinExistence type="inferred from homology"/>
<dbReference type="PROSITE" id="PS50126">
    <property type="entry name" value="S1"/>
    <property type="match status" value="1"/>
</dbReference>
<comment type="similarity">
    <text evidence="2">Belongs to the RRP4 family.</text>
</comment>
<dbReference type="InterPro" id="IPR026699">
    <property type="entry name" value="Exosome_RNA_bind1/RRP40/RRP4"/>
</dbReference>
<dbReference type="GO" id="GO:0071035">
    <property type="term" value="P:nuclear polyadenylation-dependent rRNA catabolic process"/>
    <property type="evidence" value="ECO:0000318"/>
    <property type="project" value="GO_Central"/>
</dbReference>
<keyword evidence="9" id="KW-1185">Reference proteome</keyword>
<dbReference type="Gene3D" id="2.40.50.140">
    <property type="entry name" value="Nucleic acid-binding proteins"/>
    <property type="match status" value="1"/>
</dbReference>
<dbReference type="GO" id="GO:0071034">
    <property type="term" value="P:CUT catabolic process"/>
    <property type="evidence" value="ECO:0000318"/>
    <property type="project" value="GO_Central"/>
</dbReference>
<keyword evidence="6" id="KW-0539">Nucleus</keyword>
<dbReference type="FunFam" id="2.40.50.140:FF:000038">
    <property type="entry name" value="Exosome complex component RRP4"/>
    <property type="match status" value="1"/>
</dbReference>
<keyword evidence="4" id="KW-0271">Exosome</keyword>
<dbReference type="GO" id="GO:0000467">
    <property type="term" value="P:exonucleolytic trimming to generate mature 3'-end of 5.8S rRNA from tricistronic rRNA transcript (SSU-rRNA, 5.8S rRNA, LSU-rRNA)"/>
    <property type="evidence" value="ECO:0000318"/>
    <property type="project" value="GO_Central"/>
</dbReference>
<dbReference type="InterPro" id="IPR036612">
    <property type="entry name" value="KH_dom_type_1_sf"/>
</dbReference>
<sequence length="268" mass="29848">NIVVPGATITSETGFMRGHGTFLEDEVLYASVAGVVEHVNKVVSVRPARTRYVGEVGDVVVGRIVEVSQRRWKVDIQSRLHGVLKLSSVNLPGGVLRRKSASDELMMREFFKEGDLISAEVQQIYQEDGTLSLHTRSLRYGRLGGGAFVAVSPALIRRSKHHMHVLPCGVAVVLGTNGFIWIGPRLEEDTTRRDASADAMGPDRDMRLRIARVRNCIEALATRHCPIFETSIVYTYEDSQEHHVKDLLQPDVVYEVTARAYSQCFPHA</sequence>
<evidence type="ECO:0000256" key="3">
    <source>
        <dbReference type="ARBA" id="ARBA00022552"/>
    </source>
</evidence>
<dbReference type="GO" id="GO:0071038">
    <property type="term" value="P:TRAMP-dependent tRNA surveillance pathway"/>
    <property type="evidence" value="ECO:0000318"/>
    <property type="project" value="GO_Central"/>
</dbReference>
<dbReference type="GO" id="GO:0000176">
    <property type="term" value="C:nuclear exosome (RNase complex)"/>
    <property type="evidence" value="ECO:0000318"/>
    <property type="project" value="GO_Central"/>
</dbReference>
<dbReference type="SUPFAM" id="SSF110324">
    <property type="entry name" value="Ribosomal L27 protein-like"/>
    <property type="match status" value="1"/>
</dbReference>
<evidence type="ECO:0000313" key="8">
    <source>
        <dbReference type="EMBL" id="EDQ89886.1"/>
    </source>
</evidence>
<dbReference type="KEGG" id="mbr:MONBRDRAFT_16757"/>
<dbReference type="InterPro" id="IPR012340">
    <property type="entry name" value="NA-bd_OB-fold"/>
</dbReference>
<evidence type="ECO:0000256" key="5">
    <source>
        <dbReference type="ARBA" id="ARBA00022884"/>
    </source>
</evidence>
<reference evidence="8 9" key="1">
    <citation type="journal article" date="2008" name="Nature">
        <title>The genome of the choanoflagellate Monosiga brevicollis and the origin of metazoans.</title>
        <authorList>
            <consortium name="JGI Sequencing"/>
            <person name="King N."/>
            <person name="Westbrook M.J."/>
            <person name="Young S.L."/>
            <person name="Kuo A."/>
            <person name="Abedin M."/>
            <person name="Chapman J."/>
            <person name="Fairclough S."/>
            <person name="Hellsten U."/>
            <person name="Isogai Y."/>
            <person name="Letunic I."/>
            <person name="Marr M."/>
            <person name="Pincus D."/>
            <person name="Putnam N."/>
            <person name="Rokas A."/>
            <person name="Wright K.J."/>
            <person name="Zuzow R."/>
            <person name="Dirks W."/>
            <person name="Good M."/>
            <person name="Goodstein D."/>
            <person name="Lemons D."/>
            <person name="Li W."/>
            <person name="Lyons J.B."/>
            <person name="Morris A."/>
            <person name="Nichols S."/>
            <person name="Richter D.J."/>
            <person name="Salamov A."/>
            <person name="Bork P."/>
            <person name="Lim W.A."/>
            <person name="Manning G."/>
            <person name="Miller W.T."/>
            <person name="McGinnis W."/>
            <person name="Shapiro H."/>
            <person name="Tjian R."/>
            <person name="Grigoriev I.V."/>
            <person name="Rokhsar D."/>
        </authorList>
    </citation>
    <scope>NUCLEOTIDE SEQUENCE [LARGE SCALE GENOMIC DNA]</scope>
    <source>
        <strain evidence="9">MX1 / ATCC 50154</strain>
    </source>
</reference>
<dbReference type="Gene3D" id="2.40.50.100">
    <property type="match status" value="1"/>
</dbReference>
<dbReference type="Proteomes" id="UP000001357">
    <property type="component" value="Unassembled WGS sequence"/>
</dbReference>
<dbReference type="PANTHER" id="PTHR21321:SF4">
    <property type="entry name" value="EXOSOME COMPLEX COMPONENT RRP4"/>
    <property type="match status" value="1"/>
</dbReference>
<name>A9UXQ8_MONBE</name>
<protein>
    <recommendedName>
        <fullName evidence="7">S1 motif domain-containing protein</fullName>
    </recommendedName>
</protein>
<dbReference type="eggNOG" id="KOG3013">
    <property type="taxonomic scope" value="Eukaryota"/>
</dbReference>
<dbReference type="CDD" id="cd05789">
    <property type="entry name" value="S1_Rrp4"/>
    <property type="match status" value="1"/>
</dbReference>
<dbReference type="CDD" id="cd22525">
    <property type="entry name" value="KH-I_Rrp4_eukar"/>
    <property type="match status" value="1"/>
</dbReference>
<dbReference type="STRING" id="81824.A9UXQ8"/>
<dbReference type="InterPro" id="IPR025721">
    <property type="entry name" value="Exosome_cplx_N_dom"/>
</dbReference>
<dbReference type="GO" id="GO:0071051">
    <property type="term" value="P:poly(A)-dependent snoRNA 3'-end processing"/>
    <property type="evidence" value="ECO:0000318"/>
    <property type="project" value="GO_Central"/>
</dbReference>
<comment type="subcellular location">
    <subcellularLocation>
        <location evidence="1">Nucleus</location>
    </subcellularLocation>
</comment>
<dbReference type="SUPFAM" id="SSF50249">
    <property type="entry name" value="Nucleic acid-binding proteins"/>
    <property type="match status" value="1"/>
</dbReference>
<dbReference type="AlphaFoldDB" id="A9UXQ8"/>
<evidence type="ECO:0000256" key="1">
    <source>
        <dbReference type="ARBA" id="ARBA00004123"/>
    </source>
</evidence>
<dbReference type="Pfam" id="PF15985">
    <property type="entry name" value="KH_6"/>
    <property type="match status" value="1"/>
</dbReference>
<dbReference type="InterPro" id="IPR004088">
    <property type="entry name" value="KH_dom_type_1"/>
</dbReference>
<dbReference type="Pfam" id="PF14382">
    <property type="entry name" value="ECR1_N"/>
    <property type="match status" value="1"/>
</dbReference>
<dbReference type="GO" id="GO:0003723">
    <property type="term" value="F:RNA binding"/>
    <property type="evidence" value="ECO:0000318"/>
    <property type="project" value="GO_Central"/>
</dbReference>
<dbReference type="GO" id="GO:0000177">
    <property type="term" value="C:cytoplasmic exosome (RNase complex)"/>
    <property type="evidence" value="ECO:0000318"/>
    <property type="project" value="GO_Central"/>
</dbReference>
<dbReference type="SMART" id="SM00316">
    <property type="entry name" value="S1"/>
    <property type="match status" value="1"/>
</dbReference>
<evidence type="ECO:0000256" key="6">
    <source>
        <dbReference type="ARBA" id="ARBA00023242"/>
    </source>
</evidence>
<organism evidence="8 9">
    <name type="scientific">Monosiga brevicollis</name>
    <name type="common">Choanoflagellate</name>
    <dbReference type="NCBI Taxonomy" id="81824"/>
    <lineage>
        <taxon>Eukaryota</taxon>
        <taxon>Choanoflagellata</taxon>
        <taxon>Craspedida</taxon>
        <taxon>Salpingoecidae</taxon>
        <taxon>Monosiga</taxon>
    </lineage>
</organism>
<keyword evidence="3" id="KW-0698">rRNA processing</keyword>
<dbReference type="RefSeq" id="XP_001745308.1">
    <property type="nucleotide sequence ID" value="XM_001745256.1"/>
</dbReference>
<dbReference type="GO" id="GO:0000956">
    <property type="term" value="P:nuclear-transcribed mRNA catabolic process"/>
    <property type="evidence" value="ECO:0000318"/>
    <property type="project" value="GO_Central"/>
</dbReference>
<dbReference type="GO" id="GO:0034475">
    <property type="term" value="P:U4 snRNA 3'-end processing"/>
    <property type="evidence" value="ECO:0000318"/>
    <property type="project" value="GO_Central"/>
</dbReference>
<dbReference type="OMA" id="GPYIPEV"/>
<feature type="domain" description="S1 motif" evidence="7">
    <location>
        <begin position="57"/>
        <end position="136"/>
    </location>
</feature>
<evidence type="ECO:0000259" key="7">
    <source>
        <dbReference type="PROSITE" id="PS50126"/>
    </source>
</evidence>
<dbReference type="InParanoid" id="A9UXQ8"/>
<evidence type="ECO:0000256" key="4">
    <source>
        <dbReference type="ARBA" id="ARBA00022835"/>
    </source>
</evidence>
<feature type="non-terminal residue" evidence="8">
    <location>
        <position position="1"/>
    </location>
</feature>
<dbReference type="PANTHER" id="PTHR21321">
    <property type="entry name" value="PNAS-3 RELATED"/>
    <property type="match status" value="1"/>
</dbReference>
<dbReference type="Pfam" id="PF21266">
    <property type="entry name" value="S1_RRP4"/>
    <property type="match status" value="1"/>
</dbReference>
<dbReference type="EMBL" id="CH991549">
    <property type="protein sequence ID" value="EDQ89886.1"/>
    <property type="molecule type" value="Genomic_DNA"/>
</dbReference>
<evidence type="ECO:0000313" key="9">
    <source>
        <dbReference type="Proteomes" id="UP000001357"/>
    </source>
</evidence>
<dbReference type="GeneID" id="5890641"/>